<accession>A0A0A0I524</accession>
<dbReference type="EMBL" id="JENJ01000029">
    <property type="protein sequence ID" value="KGM95952.1"/>
    <property type="molecule type" value="Genomic_DNA"/>
</dbReference>
<organism evidence="1 2">
    <name type="scientific">Clostridium novyi A str. 4552</name>
    <dbReference type="NCBI Taxonomy" id="1444289"/>
    <lineage>
        <taxon>Bacteria</taxon>
        <taxon>Bacillati</taxon>
        <taxon>Bacillota</taxon>
        <taxon>Clostridia</taxon>
        <taxon>Eubacteriales</taxon>
        <taxon>Clostridiaceae</taxon>
        <taxon>Clostridium</taxon>
    </lineage>
</organism>
<protein>
    <submittedName>
        <fullName evidence="1">Uncharacterized protein</fullName>
    </submittedName>
</protein>
<evidence type="ECO:0000313" key="2">
    <source>
        <dbReference type="Proteomes" id="UP000030012"/>
    </source>
</evidence>
<evidence type="ECO:0000313" key="1">
    <source>
        <dbReference type="EMBL" id="KGM95952.1"/>
    </source>
</evidence>
<dbReference type="OrthoDB" id="1949729at2"/>
<proteinExistence type="predicted"/>
<dbReference type="Proteomes" id="UP000030012">
    <property type="component" value="Unassembled WGS sequence"/>
</dbReference>
<gene>
    <name evidence="1" type="ORF">Z968_07660</name>
</gene>
<dbReference type="AlphaFoldDB" id="A0A0A0I524"/>
<sequence>MLRYIGPFLRMNKLSIDQIQSQLFHLSKESIKSLVLSSKFGIVIDHKKLNLKNLPRTDINTLKSISPLLCVYKKSSAKLKNKNNKLCWDDGKQKKDINIFSNGYMTLSLLELVDYYKTFKDIDEKKYNMSILYTEIARNQLEFFVSHMRDESGLFVDKKDSTDPLTGKIQLKPKNKAFRFSEQALLMNAFYKCSTFLEGDIKNAFNTFALDILKMFFDFKDELYNISFSEKCNLCFNLNVFYTYSKMEEVKPLILDIFDLIYEEYDTLLNNSITDTSLMYLNSIMLFKHTNMFKFKKISDKFLESLLEYYNEDLGIFVKESEDKDLKFSSDEIVLYLTSLLYNSYSNDVDEKIISNIFKYQLVDSGVLLSWPDIPTLDDVEHYKNFDPKPENLLDDQYFKMANIQTPELAELAPVFIKNVTFSRSSNTFKASKSTFDSRKNFNLFFLILHLLNKTSLS</sequence>
<reference evidence="1 2" key="1">
    <citation type="submission" date="2014-01" db="EMBL/GenBank/DDBJ databases">
        <title>Plasmidome dynamics in the species complex Clostridium novyi sensu lato converts strains of independent lineages into distinctly different pathogens.</title>
        <authorList>
            <person name="Skarin H."/>
            <person name="Segerman B."/>
        </authorList>
    </citation>
    <scope>NUCLEOTIDE SEQUENCE [LARGE SCALE GENOMIC DNA]</scope>
    <source>
        <strain evidence="1 2">4552</strain>
    </source>
</reference>
<comment type="caution">
    <text evidence="1">The sequence shown here is derived from an EMBL/GenBank/DDBJ whole genome shotgun (WGS) entry which is preliminary data.</text>
</comment>
<name>A0A0A0I524_CLONO</name>